<keyword evidence="1" id="KW-0812">Transmembrane</keyword>
<dbReference type="AlphaFoldDB" id="A0A7G8PRP9"/>
<keyword evidence="4" id="KW-1185">Reference proteome</keyword>
<dbReference type="EMBL" id="CP052909">
    <property type="protein sequence ID" value="QNJ97015.1"/>
    <property type="molecule type" value="Genomic_DNA"/>
</dbReference>
<keyword evidence="1" id="KW-1133">Transmembrane helix</keyword>
<dbReference type="KEGG" id="alti:ALE3EI_0432"/>
<accession>A0A7G8PRP9</accession>
<dbReference type="InterPro" id="IPR044925">
    <property type="entry name" value="His-Me_finger_sf"/>
</dbReference>
<protein>
    <recommendedName>
        <fullName evidence="2">HNH nuclease domain-containing protein</fullName>
    </recommendedName>
</protein>
<reference evidence="3 4" key="1">
    <citation type="submission" date="2020-04" db="EMBL/GenBank/DDBJ databases">
        <title>Genome sequence of Altibacter aquimarinus strain ALE3EI.</title>
        <authorList>
            <person name="Oh H.-M."/>
            <person name="Jang D."/>
        </authorList>
    </citation>
    <scope>NUCLEOTIDE SEQUENCE [LARGE SCALE GENOMIC DNA]</scope>
    <source>
        <strain evidence="3 4">ALE3EI</strain>
    </source>
</reference>
<gene>
    <name evidence="3" type="ORF">ALE3EI_0432</name>
</gene>
<keyword evidence="1" id="KW-0472">Membrane</keyword>
<feature type="domain" description="HNH nuclease" evidence="2">
    <location>
        <begin position="20"/>
        <end position="63"/>
    </location>
</feature>
<evidence type="ECO:0000256" key="1">
    <source>
        <dbReference type="SAM" id="Phobius"/>
    </source>
</evidence>
<dbReference type="Proteomes" id="UP000515514">
    <property type="component" value="Chromosome"/>
</dbReference>
<evidence type="ECO:0000313" key="4">
    <source>
        <dbReference type="Proteomes" id="UP000515514"/>
    </source>
</evidence>
<evidence type="ECO:0000259" key="2">
    <source>
        <dbReference type="Pfam" id="PF13392"/>
    </source>
</evidence>
<dbReference type="Gene3D" id="3.90.75.20">
    <property type="match status" value="1"/>
</dbReference>
<dbReference type="Pfam" id="PF13392">
    <property type="entry name" value="HNH_3"/>
    <property type="match status" value="1"/>
</dbReference>
<feature type="transmembrane region" description="Helical" evidence="1">
    <location>
        <begin position="92"/>
        <end position="110"/>
    </location>
</feature>
<dbReference type="SUPFAM" id="SSF54060">
    <property type="entry name" value="His-Me finger endonucleases"/>
    <property type="match status" value="1"/>
</dbReference>
<sequence length="111" mass="13035">MKKKTYIDERGYRRYSGSEKLVHRHQAEKMLGRKLRKSEVVHHKDRNKLNNNPNNLWVFPNQAAHDRVHKIDARRHGKKISYKGFDQKEESGCLITICLLIGILGVTFLLI</sequence>
<dbReference type="RefSeq" id="WP_186990391.1">
    <property type="nucleotide sequence ID" value="NZ_CP052909.1"/>
</dbReference>
<organism evidence="3 4">
    <name type="scientific">Constantimarinum furrinae</name>
    <dbReference type="NCBI Taxonomy" id="2562285"/>
    <lineage>
        <taxon>Bacteria</taxon>
        <taxon>Pseudomonadati</taxon>
        <taxon>Bacteroidota</taxon>
        <taxon>Flavobacteriia</taxon>
        <taxon>Flavobacteriales</taxon>
        <taxon>Flavobacteriaceae</taxon>
        <taxon>Altibacter/Constantimarinum group</taxon>
        <taxon>Constantimarinum</taxon>
    </lineage>
</organism>
<evidence type="ECO:0000313" key="3">
    <source>
        <dbReference type="EMBL" id="QNJ97015.1"/>
    </source>
</evidence>
<name>A0A7G8PRP9_9FLAO</name>
<dbReference type="InterPro" id="IPR003615">
    <property type="entry name" value="HNH_nuc"/>
</dbReference>
<proteinExistence type="predicted"/>